<sequence>MTDLVGGALDRLAADLPSDQRGRFLELMRTGLAEFDAVVGPEDQVVEIEAAADVPPGERLAAAERFAAKRRAFTLGRRSGELLTAFAEGRDVAADAERLLAEIETALAEMRDDGIRRELGDYATECRYVLSGGTGPNSPRGSKLA</sequence>
<dbReference type="STRING" id="504800.SAMN04488085_10374"/>
<dbReference type="Proteomes" id="UP000199152">
    <property type="component" value="Unassembled WGS sequence"/>
</dbReference>
<protein>
    <submittedName>
        <fullName evidence="1">Uncharacterized protein</fullName>
    </submittedName>
</protein>
<accession>A0A1I4BJP1</accession>
<dbReference type="AlphaFoldDB" id="A0A1I4BJP1"/>
<evidence type="ECO:0000313" key="2">
    <source>
        <dbReference type="Proteomes" id="UP000199152"/>
    </source>
</evidence>
<organism evidence="1 2">
    <name type="scientific">Geodermatophilus ruber</name>
    <dbReference type="NCBI Taxonomy" id="504800"/>
    <lineage>
        <taxon>Bacteria</taxon>
        <taxon>Bacillati</taxon>
        <taxon>Actinomycetota</taxon>
        <taxon>Actinomycetes</taxon>
        <taxon>Geodermatophilales</taxon>
        <taxon>Geodermatophilaceae</taxon>
        <taxon>Geodermatophilus</taxon>
    </lineage>
</organism>
<evidence type="ECO:0000313" key="1">
    <source>
        <dbReference type="EMBL" id="SFK68978.1"/>
    </source>
</evidence>
<dbReference type="RefSeq" id="WP_091322118.1">
    <property type="nucleotide sequence ID" value="NZ_FOSW01000003.1"/>
</dbReference>
<dbReference type="EMBL" id="FOSW01000003">
    <property type="protein sequence ID" value="SFK68978.1"/>
    <property type="molecule type" value="Genomic_DNA"/>
</dbReference>
<gene>
    <name evidence="1" type="ORF">SAMN04488085_10374</name>
</gene>
<proteinExistence type="predicted"/>
<dbReference type="InParanoid" id="A0A1I4BJP1"/>
<name>A0A1I4BJP1_9ACTN</name>
<reference evidence="1 2" key="1">
    <citation type="submission" date="2016-10" db="EMBL/GenBank/DDBJ databases">
        <authorList>
            <person name="de Groot N.N."/>
        </authorList>
    </citation>
    <scope>NUCLEOTIDE SEQUENCE [LARGE SCALE GENOMIC DNA]</scope>
    <source>
        <strain evidence="1 2">DSM 45317</strain>
    </source>
</reference>
<keyword evidence="2" id="KW-1185">Reference proteome</keyword>